<protein>
    <submittedName>
        <fullName evidence="2">Carboxymethylenebutenolidase</fullName>
        <ecNumber evidence="2">3.1.1.45</ecNumber>
    </submittedName>
</protein>
<gene>
    <name evidence="2" type="primary">clcD_2</name>
    <name evidence="2" type="ORF">DSM104635_03859</name>
</gene>
<proteinExistence type="predicted"/>
<dbReference type="PROSITE" id="PS51257">
    <property type="entry name" value="PROKAR_LIPOPROTEIN"/>
    <property type="match status" value="1"/>
</dbReference>
<dbReference type="SUPFAM" id="SSF53474">
    <property type="entry name" value="alpha/beta-Hydrolases"/>
    <property type="match status" value="1"/>
</dbReference>
<evidence type="ECO:0000313" key="3">
    <source>
        <dbReference type="Proteomes" id="UP000431269"/>
    </source>
</evidence>
<dbReference type="InterPro" id="IPR051049">
    <property type="entry name" value="Dienelactone_hydrolase-like"/>
</dbReference>
<dbReference type="Gene3D" id="3.40.50.1820">
    <property type="entry name" value="alpha/beta hydrolase"/>
    <property type="match status" value="1"/>
</dbReference>
<dbReference type="EMBL" id="CP047045">
    <property type="protein sequence ID" value="QGZ96994.1"/>
    <property type="molecule type" value="Genomic_DNA"/>
</dbReference>
<feature type="domain" description="Dienelactone hydrolase" evidence="1">
    <location>
        <begin position="61"/>
        <end position="289"/>
    </location>
</feature>
<dbReference type="AlphaFoldDB" id="A0A6I6MX82"/>
<dbReference type="EC" id="3.1.1.45" evidence="2"/>
<dbReference type="InterPro" id="IPR029058">
    <property type="entry name" value="AB_hydrolase_fold"/>
</dbReference>
<evidence type="ECO:0000259" key="1">
    <source>
        <dbReference type="Pfam" id="PF01738"/>
    </source>
</evidence>
<dbReference type="RefSeq" id="WP_158767816.1">
    <property type="nucleotide sequence ID" value="NZ_CP047045.1"/>
</dbReference>
<dbReference type="Pfam" id="PF01738">
    <property type="entry name" value="DLH"/>
    <property type="match status" value="1"/>
</dbReference>
<dbReference type="Proteomes" id="UP000431269">
    <property type="component" value="Chromosome"/>
</dbReference>
<keyword evidence="2" id="KW-0378">Hydrolase</keyword>
<accession>A0A6I6MX82</accession>
<keyword evidence="3" id="KW-1185">Reference proteome</keyword>
<evidence type="ECO:0000313" key="2">
    <source>
        <dbReference type="EMBL" id="QGZ96994.1"/>
    </source>
</evidence>
<dbReference type="InterPro" id="IPR002925">
    <property type="entry name" value="Dienelactn_hydro"/>
</dbReference>
<reference evidence="3" key="1">
    <citation type="submission" date="2019-12" db="EMBL/GenBank/DDBJ databases">
        <title>Complete genome of Terracaulis silvestris 0127_4.</title>
        <authorList>
            <person name="Vieira S."/>
            <person name="Riedel T."/>
            <person name="Sproer C."/>
            <person name="Pascual J."/>
            <person name="Boedeker C."/>
            <person name="Overmann J."/>
        </authorList>
    </citation>
    <scope>NUCLEOTIDE SEQUENCE [LARGE SCALE GENOMIC DNA]</scope>
    <source>
        <strain evidence="3">0127_4</strain>
    </source>
</reference>
<dbReference type="GO" id="GO:0008806">
    <property type="term" value="F:carboxymethylenebutenolidase activity"/>
    <property type="evidence" value="ECO:0007669"/>
    <property type="project" value="UniProtKB-EC"/>
</dbReference>
<organism evidence="2 3">
    <name type="scientific">Terricaulis silvestris</name>
    <dbReference type="NCBI Taxonomy" id="2686094"/>
    <lineage>
        <taxon>Bacteria</taxon>
        <taxon>Pseudomonadati</taxon>
        <taxon>Pseudomonadota</taxon>
        <taxon>Alphaproteobacteria</taxon>
        <taxon>Caulobacterales</taxon>
        <taxon>Caulobacteraceae</taxon>
        <taxon>Terricaulis</taxon>
    </lineage>
</organism>
<name>A0A6I6MX82_9CAUL</name>
<dbReference type="PANTHER" id="PTHR46623">
    <property type="entry name" value="CARBOXYMETHYLENEBUTENOLIDASE-RELATED"/>
    <property type="match status" value="1"/>
</dbReference>
<sequence>MRLLTPEGNFDPTRRTIATSLFFAGYASAAVSSCASPVTTPSDELIVEDVHIPGFNNYRLPAYVARPSSAGRKGAIIVVNEIFGIHDYIKDVCRRFAREGYGAIAPDYFDRAGDPAPMTDFNAIREIVGAATYSQVMGDTSGAIDWLKAQSFVNDDAIGITGFCWGGTVVWMAAAHLTNIKAGVAWYGRLVSPEPGGFANEAGRQWPYDVAALIEAPVLGLYAGEDQGIPLQTVESMRAGLAAADNPTGSEIVVYPGVHHGFHADYRDSYNAEAAADGWARALAWFRQHGVR</sequence>
<dbReference type="PANTHER" id="PTHR46623:SF6">
    <property type="entry name" value="ALPHA_BETA-HYDROLASES SUPERFAMILY PROTEIN"/>
    <property type="match status" value="1"/>
</dbReference>
<dbReference type="KEGG" id="tsv:DSM104635_03859"/>